<evidence type="ECO:0000313" key="1">
    <source>
        <dbReference type="EMBL" id="GBM91687.1"/>
    </source>
</evidence>
<organism evidence="1 2">
    <name type="scientific">Araneus ventricosus</name>
    <name type="common">Orbweaver spider</name>
    <name type="synonym">Epeira ventricosa</name>
    <dbReference type="NCBI Taxonomy" id="182803"/>
    <lineage>
        <taxon>Eukaryota</taxon>
        <taxon>Metazoa</taxon>
        <taxon>Ecdysozoa</taxon>
        <taxon>Arthropoda</taxon>
        <taxon>Chelicerata</taxon>
        <taxon>Arachnida</taxon>
        <taxon>Araneae</taxon>
        <taxon>Araneomorphae</taxon>
        <taxon>Entelegynae</taxon>
        <taxon>Araneoidea</taxon>
        <taxon>Araneidae</taxon>
        <taxon>Araneus</taxon>
    </lineage>
</organism>
<sequence>MADSESDIHDIPHFTYIWTIENMCACRCLSSPSFTGEGMDKTRWCLQLYCTENSRLIQLEIRRSIFGPDSIEIKFELSILGIDGLPLIEKLRKQQFYKGHCFKFAIREEVFLKKGSEFLPRDALTIRCRMWRTGTEISKHELSFARTVLREYRGSCVSELREFSSLQVGQKREVLLNPTTEQDIQFTLIFSIREEGDEQYLCIETRSHKAICNGKIKICLLDAKGKVVNSRELPESYRYHLIFGDFFGKRKLMGDKTSLLPDDVLSLRCEFEIVYVVLSGIGNYDCECLKSSVIKEN</sequence>
<comment type="caution">
    <text evidence="1">The sequence shown here is derived from an EMBL/GenBank/DDBJ whole genome shotgun (WGS) entry which is preliminary data.</text>
</comment>
<proteinExistence type="predicted"/>
<dbReference type="Gene3D" id="2.60.210.10">
    <property type="entry name" value="Apoptosis, Tumor Necrosis Factor Receptor Associated Protein 2, Chain A"/>
    <property type="match status" value="1"/>
</dbReference>
<dbReference type="InterPro" id="IPR008974">
    <property type="entry name" value="TRAF-like"/>
</dbReference>
<dbReference type="EMBL" id="BGPR01003725">
    <property type="protein sequence ID" value="GBM91687.1"/>
    <property type="molecule type" value="Genomic_DNA"/>
</dbReference>
<protein>
    <recommendedName>
        <fullName evidence="3">MATH domain-containing protein</fullName>
    </recommendedName>
</protein>
<dbReference type="Proteomes" id="UP000499080">
    <property type="component" value="Unassembled WGS sequence"/>
</dbReference>
<dbReference type="AlphaFoldDB" id="A0A4Y2JP28"/>
<dbReference type="OrthoDB" id="6425590at2759"/>
<dbReference type="SUPFAM" id="SSF49599">
    <property type="entry name" value="TRAF domain-like"/>
    <property type="match status" value="1"/>
</dbReference>
<gene>
    <name evidence="1" type="ORF">AVEN_79280_1</name>
</gene>
<reference evidence="1 2" key="1">
    <citation type="journal article" date="2019" name="Sci. Rep.">
        <title>Orb-weaving spider Araneus ventricosus genome elucidates the spidroin gene catalogue.</title>
        <authorList>
            <person name="Kono N."/>
            <person name="Nakamura H."/>
            <person name="Ohtoshi R."/>
            <person name="Moran D.A.P."/>
            <person name="Shinohara A."/>
            <person name="Yoshida Y."/>
            <person name="Fujiwara M."/>
            <person name="Mori M."/>
            <person name="Tomita M."/>
            <person name="Arakawa K."/>
        </authorList>
    </citation>
    <scope>NUCLEOTIDE SEQUENCE [LARGE SCALE GENOMIC DNA]</scope>
</reference>
<accession>A0A4Y2JP28</accession>
<name>A0A4Y2JP28_ARAVE</name>
<evidence type="ECO:0000313" key="2">
    <source>
        <dbReference type="Proteomes" id="UP000499080"/>
    </source>
</evidence>
<evidence type="ECO:0008006" key="3">
    <source>
        <dbReference type="Google" id="ProtNLM"/>
    </source>
</evidence>
<keyword evidence="2" id="KW-1185">Reference proteome</keyword>